<sequence length="1119" mass="125218">MIQRCSCSGAGSCIAPSLTTRGPLLQRIWHALPPRQLPRTQQRRDTVGGGVYRHYSSGQYFFPQRPDFLPSVKKAPAKASTTEPIDAGSALDITTVSTEAQTPPSERKVRQRYLTTDRVQLPPLADVDEAFVAAHQALVHGDVEAAWRAFESTPATGVDLHPSLFDAVFWSLLGHDVGKGQLDQHRELARRGSVLFSRAKEKNIVPTKLQRHRFVYVHATLCEQLLRRGTGNTRVMEDSAEGGRGKFVEERENVIARDKTIVFELADTLEGALLSRVMGMLSIDGRLEEALEVMQRWSATRKKQGSRSVEREERWMGRSTAPIWTHDEEADEVDQYAWSAMLGAAVKRLKQQRRAMAQKSTPQAEEKVAKTTSMAMTAVQAGGVAMANMTSDSDPATVQDFLDLLDADQLTNMLPDSLRAGPAQLRQHSSPSSDLAPSEAKAVKIDLSSERREEMVHLVASALAKRNHLGAAQAMLRRKLQGKTPLVFADGQSDVFAGSIDSLCLMAQESMSHQQYPLAMKHVVSALRFFFHTDWHQAAGAHKVVSLLPRVLQELHAQSPELLPEERWTVLIRQVSTNILTIDPTLAAFAPPPKLVASTRGRKSSHQNSAITLVRLHLELKDYAFAKRFFLIADELQATSEPFLTFKQLLYLFENSLEEEQADSGFTMLLHAYIITDPHWSTFAIPNELINRFVYRLVTHGKRPEFARLLRDTLLSRSNASSYKTGRIMPTDASRFVETFARACSAGGGVLLVDELLDFVEEVHDLLAIDEQHTATVTLFSRAMQLATQSALGWGPSRRAKVLSLFDRLRWALQEQSSKARQGQKMTQRKQEALRFAFHAACKATINAPTKELLYDLEDDVVLDDAGDGEEASPMSKVVEAILSEMETKWSVGINAESYGLTILSHLLDDGRGVVTLEGDSYLDRALQLAAQAIRRASRNTGPRAASDPSDADVGSKSWARKNVLSVHTVARLILHLARAGRYEDSHYILNLYTTKTPFLKRERLIRLAGIATLAREGKLSQMKQEIEWMERSAGQTGNGVIDDRWKMMFFRWAKEGEEERKFVRQQQAEGKDEREDEGQEDEEQEEDKERARAFAALARGQAWKRKEPAETRPPAHQK</sequence>
<dbReference type="InParanoid" id="A0A316YVD7"/>
<dbReference type="Proteomes" id="UP000245768">
    <property type="component" value="Unassembled WGS sequence"/>
</dbReference>
<accession>A0A316YVD7</accession>
<dbReference type="AlphaFoldDB" id="A0A316YVD7"/>
<proteinExistence type="predicted"/>
<organism evidence="2 3">
    <name type="scientific">Acaromyces ingoldii</name>
    <dbReference type="NCBI Taxonomy" id="215250"/>
    <lineage>
        <taxon>Eukaryota</taxon>
        <taxon>Fungi</taxon>
        <taxon>Dikarya</taxon>
        <taxon>Basidiomycota</taxon>
        <taxon>Ustilaginomycotina</taxon>
        <taxon>Exobasidiomycetes</taxon>
        <taxon>Exobasidiales</taxon>
        <taxon>Cryptobasidiaceae</taxon>
        <taxon>Acaromyces</taxon>
    </lineage>
</organism>
<feature type="region of interest" description="Disordered" evidence="1">
    <location>
        <begin position="1062"/>
        <end position="1119"/>
    </location>
</feature>
<feature type="compositionally biased region" description="Acidic residues" evidence="1">
    <location>
        <begin position="1075"/>
        <end position="1087"/>
    </location>
</feature>
<reference evidence="2 3" key="1">
    <citation type="journal article" date="2018" name="Mol. Biol. Evol.">
        <title>Broad Genomic Sampling Reveals a Smut Pathogenic Ancestry of the Fungal Clade Ustilaginomycotina.</title>
        <authorList>
            <person name="Kijpornyongpan T."/>
            <person name="Mondo S.J."/>
            <person name="Barry K."/>
            <person name="Sandor L."/>
            <person name="Lee J."/>
            <person name="Lipzen A."/>
            <person name="Pangilinan J."/>
            <person name="LaButti K."/>
            <person name="Hainaut M."/>
            <person name="Henrissat B."/>
            <person name="Grigoriev I.V."/>
            <person name="Spatafora J.W."/>
            <person name="Aime M.C."/>
        </authorList>
    </citation>
    <scope>NUCLEOTIDE SEQUENCE [LARGE SCALE GENOMIC DNA]</scope>
    <source>
        <strain evidence="2 3">MCA 4198</strain>
    </source>
</reference>
<name>A0A316YVD7_9BASI</name>
<dbReference type="GeneID" id="37046562"/>
<evidence type="ECO:0000256" key="1">
    <source>
        <dbReference type="SAM" id="MobiDB-lite"/>
    </source>
</evidence>
<keyword evidence="3" id="KW-1185">Reference proteome</keyword>
<evidence type="ECO:0000313" key="2">
    <source>
        <dbReference type="EMBL" id="PWN93377.1"/>
    </source>
</evidence>
<gene>
    <name evidence="2" type="ORF">FA10DRAFT_298777</name>
</gene>
<dbReference type="EMBL" id="KZ819634">
    <property type="protein sequence ID" value="PWN93377.1"/>
    <property type="molecule type" value="Genomic_DNA"/>
</dbReference>
<evidence type="ECO:0000313" key="3">
    <source>
        <dbReference type="Proteomes" id="UP000245768"/>
    </source>
</evidence>
<dbReference type="RefSeq" id="XP_025380575.1">
    <property type="nucleotide sequence ID" value="XM_025524646.1"/>
</dbReference>
<protein>
    <submittedName>
        <fullName evidence="2">Uncharacterized protein</fullName>
    </submittedName>
</protein>